<dbReference type="STRING" id="740709.A10D4_04010"/>
<dbReference type="EMBL" id="AMRG01000004">
    <property type="protein sequence ID" value="EKE84746.1"/>
    <property type="molecule type" value="Genomic_DNA"/>
</dbReference>
<dbReference type="AlphaFoldDB" id="K2JMK2"/>
<accession>K2JMK2</accession>
<keyword evidence="3" id="KW-1185">Reference proteome</keyword>
<dbReference type="SUPFAM" id="SSF141371">
    <property type="entry name" value="PilZ domain-like"/>
    <property type="match status" value="1"/>
</dbReference>
<dbReference type="GO" id="GO:0035438">
    <property type="term" value="F:cyclic-di-GMP binding"/>
    <property type="evidence" value="ECO:0007669"/>
    <property type="project" value="InterPro"/>
</dbReference>
<dbReference type="Gene3D" id="2.40.10.220">
    <property type="entry name" value="predicted glycosyltransferase like domains"/>
    <property type="match status" value="1"/>
</dbReference>
<protein>
    <recommendedName>
        <fullName evidence="1">PilZ domain-containing protein</fullName>
    </recommendedName>
</protein>
<dbReference type="OrthoDB" id="5290589at2"/>
<dbReference type="PATRIC" id="fig|740709.3.peg.812"/>
<name>K2JMK2_9GAMM</name>
<proteinExistence type="predicted"/>
<evidence type="ECO:0000259" key="1">
    <source>
        <dbReference type="Pfam" id="PF07238"/>
    </source>
</evidence>
<gene>
    <name evidence="2" type="ORF">A10D4_04010</name>
</gene>
<comment type="caution">
    <text evidence="2">The sequence shown here is derived from an EMBL/GenBank/DDBJ whole genome shotgun (WGS) entry which is preliminary data.</text>
</comment>
<dbReference type="Proteomes" id="UP000014115">
    <property type="component" value="Unassembled WGS sequence"/>
</dbReference>
<evidence type="ECO:0000313" key="3">
    <source>
        <dbReference type="Proteomes" id="UP000014115"/>
    </source>
</evidence>
<dbReference type="Pfam" id="PF07238">
    <property type="entry name" value="PilZ"/>
    <property type="match status" value="1"/>
</dbReference>
<organism evidence="2 3">
    <name type="scientific">Idiomarina xiamenensis 10-D-4</name>
    <dbReference type="NCBI Taxonomy" id="740709"/>
    <lineage>
        <taxon>Bacteria</taxon>
        <taxon>Pseudomonadati</taxon>
        <taxon>Pseudomonadota</taxon>
        <taxon>Gammaproteobacteria</taxon>
        <taxon>Alteromonadales</taxon>
        <taxon>Idiomarinaceae</taxon>
        <taxon>Idiomarina</taxon>
    </lineage>
</organism>
<reference evidence="2 3" key="1">
    <citation type="journal article" date="2012" name="J. Bacteriol.">
        <title>Genome Sequence of Idiomarina xiamenensis Type Strain 10-D-4.</title>
        <authorList>
            <person name="Lai Q."/>
            <person name="Wang L."/>
            <person name="Wang W."/>
            <person name="Shao Z."/>
        </authorList>
    </citation>
    <scope>NUCLEOTIDE SEQUENCE [LARGE SCALE GENOMIC DNA]</scope>
    <source>
        <strain evidence="2 3">10-D-4</strain>
    </source>
</reference>
<sequence>MQGYDDKRGFRRVPIDTPAVANLIDGRQVHGRCIDISASGLSLIMPDTIACGESLVVEVASAGGIPPLEAEVRVLRCEEPGVEVKDADHYHWGCVIDKVR</sequence>
<dbReference type="InterPro" id="IPR009875">
    <property type="entry name" value="PilZ_domain"/>
</dbReference>
<evidence type="ECO:0000313" key="2">
    <source>
        <dbReference type="EMBL" id="EKE84746.1"/>
    </source>
</evidence>
<feature type="domain" description="PilZ" evidence="1">
    <location>
        <begin position="7"/>
        <end position="84"/>
    </location>
</feature>
<dbReference type="RefSeq" id="WP_008487891.1">
    <property type="nucleotide sequence ID" value="NZ_AMRG01000004.1"/>
</dbReference>